<sequence>MPQSNVPATCLDLASCLFVQCPWCCLPRAQYCQPRTWCCLPRTRCCLPRTWCCLPRAQCCLPRTRCCLPRTWCCLPRTWCCLPRTRCCLPRTRCCLQAKDEDSAIKKREILNPGMKPENPTGSPHNLDGSTFCDRELKLV</sequence>
<reference evidence="2" key="1">
    <citation type="submission" date="2025-08" db="UniProtKB">
        <authorList>
            <consortium name="Ensembl"/>
        </authorList>
    </citation>
    <scope>IDENTIFICATION</scope>
</reference>
<feature type="chain" id="PRO_5034042838" evidence="1">
    <location>
        <begin position="17"/>
        <end position="140"/>
    </location>
</feature>
<name>A0A8C0V6C5_CYACU</name>
<dbReference type="AlphaFoldDB" id="A0A8C0V6C5"/>
<organism evidence="2 3">
    <name type="scientific">Cyanistes caeruleus</name>
    <name type="common">Eurasian blue tit</name>
    <name type="synonym">Parus caeruleus</name>
    <dbReference type="NCBI Taxonomy" id="156563"/>
    <lineage>
        <taxon>Eukaryota</taxon>
        <taxon>Metazoa</taxon>
        <taxon>Chordata</taxon>
        <taxon>Craniata</taxon>
        <taxon>Vertebrata</taxon>
        <taxon>Euteleostomi</taxon>
        <taxon>Archelosauria</taxon>
        <taxon>Archosauria</taxon>
        <taxon>Dinosauria</taxon>
        <taxon>Saurischia</taxon>
        <taxon>Theropoda</taxon>
        <taxon>Coelurosauria</taxon>
        <taxon>Aves</taxon>
        <taxon>Neognathae</taxon>
        <taxon>Neoaves</taxon>
        <taxon>Telluraves</taxon>
        <taxon>Australaves</taxon>
        <taxon>Passeriformes</taxon>
        <taxon>Paridae</taxon>
        <taxon>Cyanistes</taxon>
    </lineage>
</organism>
<dbReference type="Proteomes" id="UP000694410">
    <property type="component" value="Unplaced"/>
</dbReference>
<evidence type="ECO:0000313" key="3">
    <source>
        <dbReference type="Proteomes" id="UP000694410"/>
    </source>
</evidence>
<dbReference type="Ensembl" id="ENSCCET00000029105.1">
    <property type="protein sequence ID" value="ENSCCEP00000019124.1"/>
    <property type="gene ID" value="ENSCCEG00000017387.1"/>
</dbReference>
<protein>
    <submittedName>
        <fullName evidence="2">Uncharacterized protein</fullName>
    </submittedName>
</protein>
<keyword evidence="3" id="KW-1185">Reference proteome</keyword>
<feature type="signal peptide" evidence="1">
    <location>
        <begin position="1"/>
        <end position="16"/>
    </location>
</feature>
<keyword evidence="1" id="KW-0732">Signal</keyword>
<proteinExistence type="predicted"/>
<reference evidence="2" key="2">
    <citation type="submission" date="2025-09" db="UniProtKB">
        <authorList>
            <consortium name="Ensembl"/>
        </authorList>
    </citation>
    <scope>IDENTIFICATION</scope>
</reference>
<evidence type="ECO:0000313" key="2">
    <source>
        <dbReference type="Ensembl" id="ENSCCEP00000019124.1"/>
    </source>
</evidence>
<accession>A0A8C0V6C5</accession>
<evidence type="ECO:0000256" key="1">
    <source>
        <dbReference type="SAM" id="SignalP"/>
    </source>
</evidence>